<dbReference type="AlphaFoldDB" id="A0AAD8AL95"/>
<dbReference type="Proteomes" id="UP001233999">
    <property type="component" value="Unassembled WGS sequence"/>
</dbReference>
<evidence type="ECO:0000256" key="1">
    <source>
        <dbReference type="SAM" id="Phobius"/>
    </source>
</evidence>
<keyword evidence="1" id="KW-0812">Transmembrane</keyword>
<dbReference type="PROSITE" id="PS50209">
    <property type="entry name" value="CARD"/>
    <property type="match status" value="1"/>
</dbReference>
<feature type="non-terminal residue" evidence="3">
    <location>
        <position position="197"/>
    </location>
</feature>
<accession>A0AAD8AL95</accession>
<dbReference type="EMBL" id="JASPKZ010000033">
    <property type="protein sequence ID" value="KAJ9601159.1"/>
    <property type="molecule type" value="Genomic_DNA"/>
</dbReference>
<keyword evidence="4" id="KW-1185">Reference proteome</keyword>
<reference evidence="3" key="1">
    <citation type="journal article" date="2023" name="IScience">
        <title>Live-bearing cockroach genome reveals convergent evolutionary mechanisms linked to viviparity in insects and beyond.</title>
        <authorList>
            <person name="Fouks B."/>
            <person name="Harrison M.C."/>
            <person name="Mikhailova A.A."/>
            <person name="Marchal E."/>
            <person name="English S."/>
            <person name="Carruthers M."/>
            <person name="Jennings E.C."/>
            <person name="Chiamaka E.L."/>
            <person name="Frigard R.A."/>
            <person name="Pippel M."/>
            <person name="Attardo G.M."/>
            <person name="Benoit J.B."/>
            <person name="Bornberg-Bauer E."/>
            <person name="Tobe S.S."/>
        </authorList>
    </citation>
    <scope>NUCLEOTIDE SEQUENCE</scope>
    <source>
        <strain evidence="3">Stay&amp;Tobe</strain>
    </source>
</reference>
<evidence type="ECO:0000259" key="2">
    <source>
        <dbReference type="PROSITE" id="PS50209"/>
    </source>
</evidence>
<sequence>DRMDEADRATITHNLVELINQTNLDLILPNLLQRGVFNPIMADKYRDGNTPLIERKRDLFLDLQRRGPHAFTHLLASLLDTGHHDLVRLLKPGFDIEQHIINTQHGFHQNGAEEIRLPGLEQDQVNNLGSRLENLGLQHDFVSLGKTPLTVHVTRATRRKDIETPDGPHIYPMGSKPRGYFFMINNVHFVFFVTILT</sequence>
<dbReference type="SMART" id="SM00114">
    <property type="entry name" value="CARD"/>
    <property type="match status" value="1"/>
</dbReference>
<keyword evidence="1" id="KW-1133">Transmembrane helix</keyword>
<gene>
    <name evidence="3" type="ORF">L9F63_000679</name>
</gene>
<feature type="transmembrane region" description="Helical" evidence="1">
    <location>
        <begin position="179"/>
        <end position="196"/>
    </location>
</feature>
<proteinExistence type="predicted"/>
<dbReference type="InterPro" id="IPR001315">
    <property type="entry name" value="CARD"/>
</dbReference>
<name>A0AAD8AL95_DIPPU</name>
<protein>
    <recommendedName>
        <fullName evidence="2">CARD domain-containing protein</fullName>
    </recommendedName>
</protein>
<evidence type="ECO:0000313" key="4">
    <source>
        <dbReference type="Proteomes" id="UP001233999"/>
    </source>
</evidence>
<dbReference type="SUPFAM" id="SSF47986">
    <property type="entry name" value="DEATH domain"/>
    <property type="match status" value="1"/>
</dbReference>
<organism evidence="3 4">
    <name type="scientific">Diploptera punctata</name>
    <name type="common">Pacific beetle cockroach</name>
    <dbReference type="NCBI Taxonomy" id="6984"/>
    <lineage>
        <taxon>Eukaryota</taxon>
        <taxon>Metazoa</taxon>
        <taxon>Ecdysozoa</taxon>
        <taxon>Arthropoda</taxon>
        <taxon>Hexapoda</taxon>
        <taxon>Insecta</taxon>
        <taxon>Pterygota</taxon>
        <taxon>Neoptera</taxon>
        <taxon>Polyneoptera</taxon>
        <taxon>Dictyoptera</taxon>
        <taxon>Blattodea</taxon>
        <taxon>Blaberoidea</taxon>
        <taxon>Blaberidae</taxon>
        <taxon>Diplopterinae</taxon>
        <taxon>Diploptera</taxon>
    </lineage>
</organism>
<dbReference type="Gene3D" id="1.10.533.10">
    <property type="entry name" value="Death Domain, Fas"/>
    <property type="match status" value="1"/>
</dbReference>
<evidence type="ECO:0000313" key="3">
    <source>
        <dbReference type="EMBL" id="KAJ9601159.1"/>
    </source>
</evidence>
<feature type="domain" description="CARD" evidence="2">
    <location>
        <begin position="3"/>
        <end position="93"/>
    </location>
</feature>
<dbReference type="InterPro" id="IPR011029">
    <property type="entry name" value="DEATH-like_dom_sf"/>
</dbReference>
<keyword evidence="1" id="KW-0472">Membrane</keyword>
<comment type="caution">
    <text evidence="3">The sequence shown here is derived from an EMBL/GenBank/DDBJ whole genome shotgun (WGS) entry which is preliminary data.</text>
</comment>
<dbReference type="Pfam" id="PF00619">
    <property type="entry name" value="CARD"/>
    <property type="match status" value="1"/>
</dbReference>
<dbReference type="GO" id="GO:0042981">
    <property type="term" value="P:regulation of apoptotic process"/>
    <property type="evidence" value="ECO:0007669"/>
    <property type="project" value="InterPro"/>
</dbReference>
<dbReference type="CDD" id="cd01671">
    <property type="entry name" value="CARD"/>
    <property type="match status" value="1"/>
</dbReference>
<reference evidence="3" key="2">
    <citation type="submission" date="2023-05" db="EMBL/GenBank/DDBJ databases">
        <authorList>
            <person name="Fouks B."/>
        </authorList>
    </citation>
    <scope>NUCLEOTIDE SEQUENCE</scope>
    <source>
        <strain evidence="3">Stay&amp;Tobe</strain>
        <tissue evidence="3">Testes</tissue>
    </source>
</reference>